<reference evidence="1" key="1">
    <citation type="submission" date="2021-06" db="EMBL/GenBank/DDBJ databases">
        <authorList>
            <person name="Kallberg Y."/>
            <person name="Tangrot J."/>
            <person name="Rosling A."/>
        </authorList>
    </citation>
    <scope>NUCLEOTIDE SEQUENCE</scope>
    <source>
        <strain evidence="1">IN212</strain>
    </source>
</reference>
<dbReference type="EMBL" id="CAJVPZ010026411">
    <property type="protein sequence ID" value="CAG8725508.1"/>
    <property type="molecule type" value="Genomic_DNA"/>
</dbReference>
<feature type="non-terminal residue" evidence="1">
    <location>
        <position position="57"/>
    </location>
</feature>
<evidence type="ECO:0000313" key="2">
    <source>
        <dbReference type="Proteomes" id="UP000789396"/>
    </source>
</evidence>
<gene>
    <name evidence="1" type="ORF">RFULGI_LOCUS11758</name>
</gene>
<dbReference type="AlphaFoldDB" id="A0A9N9I8J6"/>
<accession>A0A9N9I8J6</accession>
<organism evidence="1 2">
    <name type="scientific">Racocetra fulgida</name>
    <dbReference type="NCBI Taxonomy" id="60492"/>
    <lineage>
        <taxon>Eukaryota</taxon>
        <taxon>Fungi</taxon>
        <taxon>Fungi incertae sedis</taxon>
        <taxon>Mucoromycota</taxon>
        <taxon>Glomeromycotina</taxon>
        <taxon>Glomeromycetes</taxon>
        <taxon>Diversisporales</taxon>
        <taxon>Gigasporaceae</taxon>
        <taxon>Racocetra</taxon>
    </lineage>
</organism>
<comment type="caution">
    <text evidence="1">The sequence shown here is derived from an EMBL/GenBank/DDBJ whole genome shotgun (WGS) entry which is preliminary data.</text>
</comment>
<evidence type="ECO:0000313" key="1">
    <source>
        <dbReference type="EMBL" id="CAG8725508.1"/>
    </source>
</evidence>
<dbReference type="Proteomes" id="UP000789396">
    <property type="component" value="Unassembled WGS sequence"/>
</dbReference>
<keyword evidence="2" id="KW-1185">Reference proteome</keyword>
<name>A0A9N9I8J6_9GLOM</name>
<proteinExistence type="predicted"/>
<protein>
    <submittedName>
        <fullName evidence="1">5591_t:CDS:1</fullName>
    </submittedName>
</protein>
<sequence>MSQTGNRQHNGSQNDKRVEIINHIENIIINEDNSQQDNNGEPSSAELIQRLITELDQ</sequence>